<dbReference type="SUPFAM" id="SSF52540">
    <property type="entry name" value="P-loop containing nucleoside triphosphate hydrolases"/>
    <property type="match status" value="1"/>
</dbReference>
<dbReference type="GO" id="GO:0030488">
    <property type="term" value="P:tRNA methylation"/>
    <property type="evidence" value="ECO:0007669"/>
    <property type="project" value="TreeGrafter"/>
</dbReference>
<feature type="domain" description="MnmE helical" evidence="7">
    <location>
        <begin position="219"/>
        <end position="604"/>
    </location>
</feature>
<dbReference type="GO" id="GO:0003924">
    <property type="term" value="F:GTPase activity"/>
    <property type="evidence" value="ECO:0007669"/>
    <property type="project" value="InterPro"/>
</dbReference>
<dbReference type="EMBL" id="KZ819188">
    <property type="protein sequence ID" value="PWZ03367.1"/>
    <property type="molecule type" value="Genomic_DNA"/>
</dbReference>
<keyword evidence="9" id="KW-1185">Reference proteome</keyword>
<feature type="domain" description="GTP-binding protein TrmE N-terminal" evidence="6">
    <location>
        <begin position="91"/>
        <end position="216"/>
    </location>
</feature>
<dbReference type="NCBIfam" id="TIGR00231">
    <property type="entry name" value="small_GTP"/>
    <property type="match status" value="1"/>
</dbReference>
<dbReference type="Gene3D" id="3.30.1360.120">
    <property type="entry name" value="Probable tRNA modification gtpase trme, domain 1"/>
    <property type="match status" value="1"/>
</dbReference>
<dbReference type="InterPro" id="IPR004520">
    <property type="entry name" value="GTPase_MnmE"/>
</dbReference>
<dbReference type="InterPro" id="IPR027266">
    <property type="entry name" value="TrmE/GcvT-like"/>
</dbReference>
<name>A0A317XYI9_9BASI</name>
<dbReference type="SUPFAM" id="SSF116878">
    <property type="entry name" value="TrmE connector domain"/>
    <property type="match status" value="1"/>
</dbReference>
<dbReference type="InterPro" id="IPR025867">
    <property type="entry name" value="MnmE_helical"/>
</dbReference>
<reference evidence="8 9" key="1">
    <citation type="journal article" date="2018" name="Mol. Biol. Evol.">
        <title>Broad Genomic Sampling Reveals a Smut Pathogenic Ancestry of the Fungal Clade Ustilaginomycotina.</title>
        <authorList>
            <person name="Kijpornyongpan T."/>
            <person name="Mondo S.J."/>
            <person name="Barry K."/>
            <person name="Sandor L."/>
            <person name="Lee J."/>
            <person name="Lipzen A."/>
            <person name="Pangilinan J."/>
            <person name="LaButti K."/>
            <person name="Hainaut M."/>
            <person name="Henrissat B."/>
            <person name="Grigoriev I.V."/>
            <person name="Spatafora J.W."/>
            <person name="Aime M.C."/>
        </authorList>
    </citation>
    <scope>NUCLEOTIDE SEQUENCE [LARGE SCALE GENOMIC DNA]</scope>
    <source>
        <strain evidence="8 9">MCA 3645</strain>
    </source>
</reference>
<accession>A0A317XYI9</accession>
<dbReference type="STRING" id="1882483.A0A317XYI9"/>
<feature type="domain" description="G" evidence="5">
    <location>
        <begin position="344"/>
        <end position="443"/>
    </location>
</feature>
<dbReference type="InterPro" id="IPR018948">
    <property type="entry name" value="GTP-bd_TrmE_N"/>
</dbReference>
<proteinExistence type="inferred from homology"/>
<evidence type="ECO:0000256" key="4">
    <source>
        <dbReference type="ARBA" id="ARBA00023134"/>
    </source>
</evidence>
<sequence length="607" mass="64680">MAERGRTALPALKASLTLRIPSTRSSLRLPAAVFLPGQRAAIGSRRLANLASARNQVISRANLATNGPFSRNEGLTSCSYTTARDVRPRQTIYALATGAGRAGVAIVRISGSECESVYHAMCLTSKRKPYACMPPGNRLVVRNIHHPVSSELLDSGAAVVYFPEGKSYTGEASLELHIHGGISTVSDVLDALGHCGKDVRPAQPGEFTRRAFENGRLDLTTSEALHSLILAETSMQRRVALQGAGGLQTARYEQLRQTLLEAMAMVEAIIDFGDEDGVESGTWEIAQRAAKDTLALIESELGIDRNDECTDGGISSSVQCDKVGAGCTTGRRHVGEILTNGIRLALYGPPNAGKSSLLNRLADRKAAIVSPIPGTTRDVLNVNLDIGGYKVVVFDTAGIRGSPSGHDPSAVVQIDEIEQMGIELAKEAVKEADLALLVVPAVAPDASGIAHNRQRPLRPDGYTDGAQRDPDLVFVNKTDLLSHNEPASIDASLCSGDSRVWLGSAMTGDGVDSLVEGLSTLIASKFAVAQSEPPLITQTRHRYHLHQCRSHLATFQALARPDDCDLDLVVAAEELRFAARSLGQVTGRDVSPDEILGSIFSTFCIGK</sequence>
<dbReference type="CDD" id="cd04164">
    <property type="entry name" value="trmE"/>
    <property type="match status" value="1"/>
</dbReference>
<comment type="similarity">
    <text evidence="1">Belongs to the TRAFAC class TrmE-Era-EngA-EngB-Septin-like GTPase superfamily. TrmE GTPase family.</text>
</comment>
<evidence type="ECO:0000256" key="2">
    <source>
        <dbReference type="ARBA" id="ARBA00022694"/>
    </source>
</evidence>
<dbReference type="GO" id="GO:0002098">
    <property type="term" value="P:tRNA wobble uridine modification"/>
    <property type="evidence" value="ECO:0007669"/>
    <property type="project" value="TreeGrafter"/>
</dbReference>
<evidence type="ECO:0000256" key="1">
    <source>
        <dbReference type="ARBA" id="ARBA00011043"/>
    </source>
</evidence>
<dbReference type="PANTHER" id="PTHR42714">
    <property type="entry name" value="TRNA MODIFICATION GTPASE GTPBP3"/>
    <property type="match status" value="1"/>
</dbReference>
<dbReference type="Gene3D" id="1.20.120.430">
    <property type="entry name" value="tRNA modification GTPase MnmE domain 2"/>
    <property type="match status" value="1"/>
</dbReference>
<evidence type="ECO:0000313" key="9">
    <source>
        <dbReference type="Proteomes" id="UP000246740"/>
    </source>
</evidence>
<keyword evidence="2" id="KW-0819">tRNA processing</keyword>
<gene>
    <name evidence="8" type="ORF">BCV70DRAFT_197585</name>
</gene>
<dbReference type="InterPro" id="IPR006073">
    <property type="entry name" value="GTP-bd"/>
</dbReference>
<dbReference type="FunCoup" id="A0A317XYI9">
    <property type="interactions" value="204"/>
</dbReference>
<dbReference type="Pfam" id="PF01926">
    <property type="entry name" value="MMR_HSR1"/>
    <property type="match status" value="1"/>
</dbReference>
<dbReference type="InterPro" id="IPR027368">
    <property type="entry name" value="MnmE_dom2"/>
</dbReference>
<keyword evidence="8" id="KW-0378">Hydrolase</keyword>
<dbReference type="SUPFAM" id="SSF103025">
    <property type="entry name" value="Folate-binding domain"/>
    <property type="match status" value="1"/>
</dbReference>
<evidence type="ECO:0000256" key="3">
    <source>
        <dbReference type="ARBA" id="ARBA00022741"/>
    </source>
</evidence>
<protein>
    <submittedName>
        <fullName evidence="8">P-loop containing nucleoside triphosphate hydrolase protein</fullName>
    </submittedName>
</protein>
<dbReference type="Pfam" id="PF12631">
    <property type="entry name" value="MnmE_helical"/>
    <property type="match status" value="1"/>
</dbReference>
<dbReference type="PANTHER" id="PTHR42714:SF2">
    <property type="entry name" value="TRNA MODIFICATION GTPASE GTPBP3, MITOCHONDRIAL"/>
    <property type="match status" value="1"/>
</dbReference>
<dbReference type="InParanoid" id="A0A317XYI9"/>
<dbReference type="HAMAP" id="MF_00379">
    <property type="entry name" value="GTPase_MnmE"/>
    <property type="match status" value="1"/>
</dbReference>
<dbReference type="Gene3D" id="3.40.50.300">
    <property type="entry name" value="P-loop containing nucleotide triphosphate hydrolases"/>
    <property type="match status" value="1"/>
</dbReference>
<evidence type="ECO:0000259" key="7">
    <source>
        <dbReference type="Pfam" id="PF12631"/>
    </source>
</evidence>
<evidence type="ECO:0000313" key="8">
    <source>
        <dbReference type="EMBL" id="PWZ03367.1"/>
    </source>
</evidence>
<evidence type="ECO:0000259" key="5">
    <source>
        <dbReference type="Pfam" id="PF01926"/>
    </source>
</evidence>
<dbReference type="InterPro" id="IPR005225">
    <property type="entry name" value="Small_GTP-bd"/>
</dbReference>
<dbReference type="AlphaFoldDB" id="A0A317XYI9"/>
<evidence type="ECO:0000259" key="6">
    <source>
        <dbReference type="Pfam" id="PF10396"/>
    </source>
</evidence>
<keyword evidence="3" id="KW-0547">Nucleotide-binding</keyword>
<dbReference type="GO" id="GO:0005525">
    <property type="term" value="F:GTP binding"/>
    <property type="evidence" value="ECO:0007669"/>
    <property type="project" value="UniProtKB-KW"/>
</dbReference>
<dbReference type="InterPro" id="IPR031168">
    <property type="entry name" value="G_TrmE"/>
</dbReference>
<dbReference type="InterPro" id="IPR027417">
    <property type="entry name" value="P-loop_NTPase"/>
</dbReference>
<dbReference type="OrthoDB" id="188276at2759"/>
<dbReference type="Proteomes" id="UP000246740">
    <property type="component" value="Unassembled WGS sequence"/>
</dbReference>
<keyword evidence="4" id="KW-0342">GTP-binding</keyword>
<dbReference type="Pfam" id="PF10396">
    <property type="entry name" value="TrmE_N"/>
    <property type="match status" value="1"/>
</dbReference>
<organism evidence="8 9">
    <name type="scientific">Testicularia cyperi</name>
    <dbReference type="NCBI Taxonomy" id="1882483"/>
    <lineage>
        <taxon>Eukaryota</taxon>
        <taxon>Fungi</taxon>
        <taxon>Dikarya</taxon>
        <taxon>Basidiomycota</taxon>
        <taxon>Ustilaginomycotina</taxon>
        <taxon>Ustilaginomycetes</taxon>
        <taxon>Ustilaginales</taxon>
        <taxon>Anthracoideaceae</taxon>
        <taxon>Testicularia</taxon>
    </lineage>
</organism>
<dbReference type="GO" id="GO:0005739">
    <property type="term" value="C:mitochondrion"/>
    <property type="evidence" value="ECO:0007669"/>
    <property type="project" value="TreeGrafter"/>
</dbReference>
<dbReference type="CDD" id="cd14858">
    <property type="entry name" value="TrmE_N"/>
    <property type="match status" value="1"/>
</dbReference>